<evidence type="ECO:0000256" key="1">
    <source>
        <dbReference type="SAM" id="SignalP"/>
    </source>
</evidence>
<accession>A0A167WES6</accession>
<protein>
    <recommendedName>
        <fullName evidence="4">Lipocalin-like domain-containing protein</fullName>
    </recommendedName>
</protein>
<feature type="chain" id="PRO_5007893899" description="Lipocalin-like domain-containing protein" evidence="1">
    <location>
        <begin position="24"/>
        <end position="163"/>
    </location>
</feature>
<keyword evidence="3" id="KW-1185">Reference proteome</keyword>
<dbReference type="STRING" id="249352.SAMN05444395_10443"/>
<evidence type="ECO:0000313" key="2">
    <source>
        <dbReference type="EMBL" id="OAB27303.1"/>
    </source>
</evidence>
<organism evidence="2 3">
    <name type="scientific">Flavobacterium fryxellicola</name>
    <dbReference type="NCBI Taxonomy" id="249352"/>
    <lineage>
        <taxon>Bacteria</taxon>
        <taxon>Pseudomonadati</taxon>
        <taxon>Bacteroidota</taxon>
        <taxon>Flavobacteriia</taxon>
        <taxon>Flavobacteriales</taxon>
        <taxon>Flavobacteriaceae</taxon>
        <taxon>Flavobacterium</taxon>
    </lineage>
</organism>
<evidence type="ECO:0008006" key="4">
    <source>
        <dbReference type="Google" id="ProtNLM"/>
    </source>
</evidence>
<sequence length="163" mass="18840">MKKNHLKKIILITLILLTISCSNDDEEVSSIDQPTFNVNLLLKGWRYDVLKINGTFYNYEHNPNCNNDFFGFLNRPGQSYQFIETTFTNDYCTNNSATLDWKIKKDTLYFYIGNQVVLTYKVIALTATNFTFSFENDIDQNGTIDTVEVSASPYDPYNMFGNN</sequence>
<feature type="signal peptide" evidence="1">
    <location>
        <begin position="1"/>
        <end position="23"/>
    </location>
</feature>
<dbReference type="EMBL" id="LVJE01000019">
    <property type="protein sequence ID" value="OAB27303.1"/>
    <property type="molecule type" value="Genomic_DNA"/>
</dbReference>
<comment type="caution">
    <text evidence="2">The sequence shown here is derived from an EMBL/GenBank/DDBJ whole genome shotgun (WGS) entry which is preliminary data.</text>
</comment>
<dbReference type="Proteomes" id="UP000077164">
    <property type="component" value="Unassembled WGS sequence"/>
</dbReference>
<dbReference type="PROSITE" id="PS51257">
    <property type="entry name" value="PROKAR_LIPOPROTEIN"/>
    <property type="match status" value="1"/>
</dbReference>
<gene>
    <name evidence="2" type="ORF">FBFR_12270</name>
</gene>
<keyword evidence="1" id="KW-0732">Signal</keyword>
<reference evidence="2 3" key="1">
    <citation type="submission" date="2016-03" db="EMBL/GenBank/DDBJ databases">
        <title>Draft genome sequence of Flavobacterium fryxellicola DSM 16209.</title>
        <authorList>
            <person name="Shin S.-K."/>
            <person name="Yi H."/>
        </authorList>
    </citation>
    <scope>NUCLEOTIDE SEQUENCE [LARGE SCALE GENOMIC DNA]</scope>
    <source>
        <strain evidence="2 3">DSM 16209</strain>
    </source>
</reference>
<proteinExistence type="predicted"/>
<dbReference type="AlphaFoldDB" id="A0A167WES6"/>
<evidence type="ECO:0000313" key="3">
    <source>
        <dbReference type="Proteomes" id="UP000077164"/>
    </source>
</evidence>
<name>A0A167WES6_9FLAO</name>